<dbReference type="PANTHER" id="PTHR22761:SF10">
    <property type="entry name" value="GH13992P"/>
    <property type="match status" value="1"/>
</dbReference>
<organism evidence="5 6">
    <name type="scientific">Triparma retinervis</name>
    <dbReference type="NCBI Taxonomy" id="2557542"/>
    <lineage>
        <taxon>Eukaryota</taxon>
        <taxon>Sar</taxon>
        <taxon>Stramenopiles</taxon>
        <taxon>Ochrophyta</taxon>
        <taxon>Bolidophyceae</taxon>
        <taxon>Parmales</taxon>
        <taxon>Triparmaceae</taxon>
        <taxon>Triparma</taxon>
    </lineage>
</organism>
<dbReference type="GO" id="GO:0032511">
    <property type="term" value="P:late endosome to vacuole transport via multivesicular body sorting pathway"/>
    <property type="evidence" value="ECO:0007669"/>
    <property type="project" value="TreeGrafter"/>
</dbReference>
<dbReference type="GO" id="GO:0009898">
    <property type="term" value="C:cytoplasmic side of plasma membrane"/>
    <property type="evidence" value="ECO:0007669"/>
    <property type="project" value="TreeGrafter"/>
</dbReference>
<proteinExistence type="inferred from homology"/>
<dbReference type="InterPro" id="IPR005024">
    <property type="entry name" value="Snf7_fam"/>
</dbReference>
<keyword evidence="6" id="KW-1185">Reference proteome</keyword>
<dbReference type="AlphaFoldDB" id="A0A9W7DSW3"/>
<gene>
    <name evidence="5" type="ORF">TrRE_jg9834</name>
</gene>
<dbReference type="GO" id="GO:0000815">
    <property type="term" value="C:ESCRT III complex"/>
    <property type="evidence" value="ECO:0007669"/>
    <property type="project" value="TreeGrafter"/>
</dbReference>
<evidence type="ECO:0000256" key="4">
    <source>
        <dbReference type="SAM" id="MobiDB-lite"/>
    </source>
</evidence>
<reference evidence="5" key="1">
    <citation type="submission" date="2022-07" db="EMBL/GenBank/DDBJ databases">
        <title>Genome analysis of Parmales, a sister group of diatoms, reveals the evolutionary specialization of diatoms from phago-mixotrophs to photoautotrophs.</title>
        <authorList>
            <person name="Ban H."/>
            <person name="Sato S."/>
            <person name="Yoshikawa S."/>
            <person name="Kazumasa Y."/>
            <person name="Nakamura Y."/>
            <person name="Ichinomiya M."/>
            <person name="Saitoh K."/>
            <person name="Sato N."/>
            <person name="Blanc-Mathieu R."/>
            <person name="Endo H."/>
            <person name="Kuwata A."/>
            <person name="Ogata H."/>
        </authorList>
    </citation>
    <scope>NUCLEOTIDE SEQUENCE</scope>
</reference>
<dbReference type="EMBL" id="BRXZ01002062">
    <property type="protein sequence ID" value="GMH53612.1"/>
    <property type="molecule type" value="Genomic_DNA"/>
</dbReference>
<name>A0A9W7DSW3_9STRA</name>
<evidence type="ECO:0000256" key="1">
    <source>
        <dbReference type="ARBA" id="ARBA00004177"/>
    </source>
</evidence>
<dbReference type="GO" id="GO:0006900">
    <property type="term" value="P:vesicle budding from membrane"/>
    <property type="evidence" value="ECO:0007669"/>
    <property type="project" value="TreeGrafter"/>
</dbReference>
<dbReference type="Proteomes" id="UP001165082">
    <property type="component" value="Unassembled WGS sequence"/>
</dbReference>
<keyword evidence="3" id="KW-0967">Endosome</keyword>
<dbReference type="Pfam" id="PF03357">
    <property type="entry name" value="Snf7"/>
    <property type="match status" value="1"/>
</dbReference>
<dbReference type="GO" id="GO:0005771">
    <property type="term" value="C:multivesicular body"/>
    <property type="evidence" value="ECO:0007669"/>
    <property type="project" value="TreeGrafter"/>
</dbReference>
<evidence type="ECO:0000313" key="6">
    <source>
        <dbReference type="Proteomes" id="UP001165082"/>
    </source>
</evidence>
<feature type="compositionally biased region" description="Basic and acidic residues" evidence="4">
    <location>
        <begin position="1"/>
        <end position="11"/>
    </location>
</feature>
<dbReference type="PANTHER" id="PTHR22761">
    <property type="entry name" value="CHARGED MULTIVESICULAR BODY PROTEIN"/>
    <property type="match status" value="1"/>
</dbReference>
<feature type="region of interest" description="Disordered" evidence="4">
    <location>
        <begin position="1"/>
        <end position="28"/>
    </location>
</feature>
<sequence length="227" mass="25081">MNFFGRKRDSKPVPQRKGGGGGGVPTDTIQTLKASLVTLDKREDHIQKKVDAMIAEAKKKLAAKDKKGALFAMKRKKMYESEIEKIMGSKMTLETQIMSLESSVQNMETFKAMKAGKDAMASVRKNVDVDNVDEMMDDIREEMDTANEISEAIGRPVDGDTYDEDELLGELNMLEEEDLEDQLLTPAVAAPTPKLNLPDAPVGGLEAKEAEDEDERALRELEASLAM</sequence>
<evidence type="ECO:0000256" key="2">
    <source>
        <dbReference type="ARBA" id="ARBA00006190"/>
    </source>
</evidence>
<feature type="region of interest" description="Disordered" evidence="4">
    <location>
        <begin position="189"/>
        <end position="216"/>
    </location>
</feature>
<dbReference type="Gene3D" id="6.10.250.1710">
    <property type="match status" value="1"/>
</dbReference>
<dbReference type="Gene3D" id="1.10.287.1060">
    <property type="entry name" value="ESAT-6-like"/>
    <property type="match status" value="1"/>
</dbReference>
<evidence type="ECO:0000313" key="5">
    <source>
        <dbReference type="EMBL" id="GMH53612.1"/>
    </source>
</evidence>
<comment type="similarity">
    <text evidence="2">Belongs to the SNF7 family.</text>
</comment>
<dbReference type="OrthoDB" id="5592979at2759"/>
<protein>
    <submittedName>
        <fullName evidence="5">Uncharacterized protein</fullName>
    </submittedName>
</protein>
<evidence type="ECO:0000256" key="3">
    <source>
        <dbReference type="ARBA" id="ARBA00022753"/>
    </source>
</evidence>
<accession>A0A9W7DSW3</accession>
<comment type="caution">
    <text evidence="5">The sequence shown here is derived from an EMBL/GenBank/DDBJ whole genome shotgun (WGS) entry which is preliminary data.</text>
</comment>
<comment type="subcellular location">
    <subcellularLocation>
        <location evidence="1">Endosome</location>
    </subcellularLocation>
</comment>